<proteinExistence type="inferred from homology"/>
<evidence type="ECO:0000256" key="2">
    <source>
        <dbReference type="ARBA" id="ARBA00022679"/>
    </source>
</evidence>
<dbReference type="CDD" id="cd03784">
    <property type="entry name" value="GT1_Gtf-like"/>
    <property type="match status" value="1"/>
</dbReference>
<evidence type="ECO:0000313" key="5">
    <source>
        <dbReference type="Proteomes" id="UP001318860"/>
    </source>
</evidence>
<protein>
    <recommendedName>
        <fullName evidence="3">Glycosyltransferase N-terminal domain-containing protein</fullName>
    </recommendedName>
</protein>
<evidence type="ECO:0000313" key="4">
    <source>
        <dbReference type="EMBL" id="KAK6137337.1"/>
    </source>
</evidence>
<dbReference type="InterPro" id="IPR058980">
    <property type="entry name" value="Glyco_transf_N"/>
</dbReference>
<evidence type="ECO:0000259" key="3">
    <source>
        <dbReference type="Pfam" id="PF26168"/>
    </source>
</evidence>
<organism evidence="4 5">
    <name type="scientific">Rehmannia glutinosa</name>
    <name type="common">Chinese foxglove</name>
    <dbReference type="NCBI Taxonomy" id="99300"/>
    <lineage>
        <taxon>Eukaryota</taxon>
        <taxon>Viridiplantae</taxon>
        <taxon>Streptophyta</taxon>
        <taxon>Embryophyta</taxon>
        <taxon>Tracheophyta</taxon>
        <taxon>Spermatophyta</taxon>
        <taxon>Magnoliopsida</taxon>
        <taxon>eudicotyledons</taxon>
        <taxon>Gunneridae</taxon>
        <taxon>Pentapetalae</taxon>
        <taxon>asterids</taxon>
        <taxon>lamiids</taxon>
        <taxon>Lamiales</taxon>
        <taxon>Orobanchaceae</taxon>
        <taxon>Rehmannieae</taxon>
        <taxon>Rehmannia</taxon>
    </lineage>
</organism>
<dbReference type="EMBL" id="JABTTQ020000848">
    <property type="protein sequence ID" value="KAK6137337.1"/>
    <property type="molecule type" value="Genomic_DNA"/>
</dbReference>
<dbReference type="InterPro" id="IPR002213">
    <property type="entry name" value="UDP_glucos_trans"/>
</dbReference>
<feature type="domain" description="Glycosyltransferase N-terminal" evidence="3">
    <location>
        <begin position="10"/>
        <end position="83"/>
    </location>
</feature>
<comment type="caution">
    <text evidence="4">The sequence shown here is derived from an EMBL/GenBank/DDBJ whole genome shotgun (WGS) entry which is preliminary data.</text>
</comment>
<reference evidence="4 5" key="1">
    <citation type="journal article" date="2021" name="Comput. Struct. Biotechnol. J.">
        <title>De novo genome assembly of the potent medicinal plant Rehmannia glutinosa using nanopore technology.</title>
        <authorList>
            <person name="Ma L."/>
            <person name="Dong C."/>
            <person name="Song C."/>
            <person name="Wang X."/>
            <person name="Zheng X."/>
            <person name="Niu Y."/>
            <person name="Chen S."/>
            <person name="Feng W."/>
        </authorList>
    </citation>
    <scope>NUCLEOTIDE SEQUENCE [LARGE SCALE GENOMIC DNA]</scope>
    <source>
        <strain evidence="4">DH-2019</strain>
    </source>
</reference>
<name>A0ABR0VTQ5_REHGL</name>
<dbReference type="Pfam" id="PF00201">
    <property type="entry name" value="UDPGT"/>
    <property type="match status" value="1"/>
</dbReference>
<dbReference type="Pfam" id="PF26168">
    <property type="entry name" value="Glyco_transf_N"/>
    <property type="match status" value="1"/>
</dbReference>
<comment type="similarity">
    <text evidence="1">Belongs to the UDP-glycosyltransferase family.</text>
</comment>
<dbReference type="PANTHER" id="PTHR11926">
    <property type="entry name" value="GLUCOSYL/GLUCURONOSYL TRANSFERASES"/>
    <property type="match status" value="1"/>
</dbReference>
<accession>A0ABR0VTQ5</accession>
<dbReference type="SUPFAM" id="SSF53756">
    <property type="entry name" value="UDP-Glycosyltransferase/glycogen phosphorylase"/>
    <property type="match status" value="1"/>
</dbReference>
<dbReference type="Gene3D" id="3.40.50.2000">
    <property type="entry name" value="Glycogen Phosphorylase B"/>
    <property type="match status" value="2"/>
</dbReference>
<evidence type="ECO:0000256" key="1">
    <source>
        <dbReference type="ARBA" id="ARBA00009995"/>
    </source>
</evidence>
<keyword evidence="5" id="KW-1185">Reference proteome</keyword>
<gene>
    <name evidence="4" type="ORF">DH2020_028918</name>
</gene>
<dbReference type="Proteomes" id="UP001318860">
    <property type="component" value="Unassembled WGS sequence"/>
</dbReference>
<dbReference type="PANTHER" id="PTHR11926:SF1412">
    <property type="entry name" value="UDP-GLYCOSYLTRANSFERASE 83A1-LIKE"/>
    <property type="match status" value="1"/>
</dbReference>
<keyword evidence="2" id="KW-0808">Transferase</keyword>
<sequence>MEVIKGKKAHVLAVPFPAQGHVKPLMKLSRQIAKRGIKVTFVNIESIHEKIVASAKMAGEEEEEDNIILTSIPDGRNPEDDPNDTFKLLESLRITMPGLLTGLIERINSSNDQEKISCVIADISIGWVLETAREVGAEPVVFSPPSAAALAVIFQIPKLLEEGNLDSYGTVKNGEVISLSENIPAWRKNELSWSFPSNLKTQKIFFECSQRIEKTTNQYTWLLSNTCYELEPSACNLIPNLLPIGPLLENQNPNSSFNSCNFHPQDTSCLSWLNSKPAGSVIYVSFGSLAVFSQQQLDELAFGLELSGRAFLWVVRPDLANGNGSRAVFPEGYLDRVGEVGKIVEWALQEKVLSHSSIACFLSHCGWNSTTEGLSRGVPFLCWPYFSDQHHNQNYICDKWEIGLRIDPDENGIRTRHEIKEKIDGVFFDSKLKKNALKLKEMCEKSVGEGGSSYKNFEKFIDHLRK</sequence>